<accession>A0A644XC66</accession>
<feature type="compositionally biased region" description="Basic and acidic residues" evidence="1">
    <location>
        <begin position="8"/>
        <end position="23"/>
    </location>
</feature>
<name>A0A644XC66_9ZZZZ</name>
<sequence length="41" mass="4825">MNTNNIMEVKKMAKKNQEASWEKKRYKSPKKSEASKVPEVK</sequence>
<evidence type="ECO:0000313" key="2">
    <source>
        <dbReference type="EMBL" id="MPM13810.1"/>
    </source>
</evidence>
<comment type="caution">
    <text evidence="2">The sequence shown here is derived from an EMBL/GenBank/DDBJ whole genome shotgun (WGS) entry which is preliminary data.</text>
</comment>
<dbReference type="AlphaFoldDB" id="A0A644XC66"/>
<dbReference type="EMBL" id="VSSQ01002176">
    <property type="protein sequence ID" value="MPM13810.1"/>
    <property type="molecule type" value="Genomic_DNA"/>
</dbReference>
<proteinExistence type="predicted"/>
<protein>
    <submittedName>
        <fullName evidence="2">Uncharacterized protein</fullName>
    </submittedName>
</protein>
<gene>
    <name evidence="2" type="ORF">SDC9_60170</name>
</gene>
<feature type="compositionally biased region" description="Basic and acidic residues" evidence="1">
    <location>
        <begin position="30"/>
        <end position="41"/>
    </location>
</feature>
<evidence type="ECO:0000256" key="1">
    <source>
        <dbReference type="SAM" id="MobiDB-lite"/>
    </source>
</evidence>
<organism evidence="2">
    <name type="scientific">bioreactor metagenome</name>
    <dbReference type="NCBI Taxonomy" id="1076179"/>
    <lineage>
        <taxon>unclassified sequences</taxon>
        <taxon>metagenomes</taxon>
        <taxon>ecological metagenomes</taxon>
    </lineage>
</organism>
<feature type="region of interest" description="Disordered" evidence="1">
    <location>
        <begin position="1"/>
        <end position="41"/>
    </location>
</feature>
<reference evidence="2" key="1">
    <citation type="submission" date="2019-08" db="EMBL/GenBank/DDBJ databases">
        <authorList>
            <person name="Kucharzyk K."/>
            <person name="Murdoch R.W."/>
            <person name="Higgins S."/>
            <person name="Loffler F."/>
        </authorList>
    </citation>
    <scope>NUCLEOTIDE SEQUENCE</scope>
</reference>